<feature type="domain" description="Cytochrome c" evidence="16">
    <location>
        <begin position="83"/>
        <end position="167"/>
    </location>
</feature>
<dbReference type="SUPFAM" id="SSF46626">
    <property type="entry name" value="Cytochrome c"/>
    <property type="match status" value="2"/>
</dbReference>
<feature type="chain" id="PRO_5045819435" description="SoxAX cytochrome complex subunit A" evidence="15">
    <location>
        <begin position="21"/>
        <end position="281"/>
    </location>
</feature>
<comment type="catalytic activity">
    <reaction evidence="12 14">
        <text>L-cysteinyl-[SoxY protein] + thiosulfate + 2 Fe(III)-[cytochrome c] = S-sulfosulfanyl-L-cysteinyl-[SoxY protein] + 2 Fe(II)-[cytochrome c] + 2 H(+)</text>
        <dbReference type="Rhea" id="RHEA:56720"/>
        <dbReference type="Rhea" id="RHEA-COMP:10350"/>
        <dbReference type="Rhea" id="RHEA-COMP:14328"/>
        <dbReference type="Rhea" id="RHEA-COMP:14399"/>
        <dbReference type="Rhea" id="RHEA-COMP:14691"/>
        <dbReference type="ChEBI" id="CHEBI:15378"/>
        <dbReference type="ChEBI" id="CHEBI:29033"/>
        <dbReference type="ChEBI" id="CHEBI:29034"/>
        <dbReference type="ChEBI" id="CHEBI:29950"/>
        <dbReference type="ChEBI" id="CHEBI:33542"/>
        <dbReference type="ChEBI" id="CHEBI:139321"/>
        <dbReference type="EC" id="2.8.5.2"/>
    </reaction>
</comment>
<keyword evidence="3 14" id="KW-0813">Transport</keyword>
<dbReference type="InterPro" id="IPR036909">
    <property type="entry name" value="Cyt_c-like_dom_sf"/>
</dbReference>
<evidence type="ECO:0000259" key="16">
    <source>
        <dbReference type="Pfam" id="PF21342"/>
    </source>
</evidence>
<evidence type="ECO:0000256" key="6">
    <source>
        <dbReference type="ARBA" id="ARBA00022723"/>
    </source>
</evidence>
<sequence>MKKMMLSAAMLAMGAGAGWADPDEDTLVINGEIEIVTEVAAPAHLEGVIDTIYSGWRFRSDETQAVQMDDFDNPGMLGVEAALDEWNEVAGTEGESCASCHGDPEEMAGVSATYPKWDEAAGEVQTLTMQMNECRTERMGAEPYAYDKGTAVNMTALLTSVSRGMPMSVAIDGPAAETWEQGKDIYYTRYGQLELSCANCHEDNYGMMIRADHLSQGQINGFPTYRLKNTKLNGVHSRFKGCIRDTRAATFDPGSPELVALELYVASRANGLSVEGPSVRN</sequence>
<evidence type="ECO:0000256" key="13">
    <source>
        <dbReference type="ARBA" id="ARBA00048423"/>
    </source>
</evidence>
<organism evidence="17 18">
    <name type="scientific">Jannaschia ovalis</name>
    <dbReference type="NCBI Taxonomy" id="3038773"/>
    <lineage>
        <taxon>Bacteria</taxon>
        <taxon>Pseudomonadati</taxon>
        <taxon>Pseudomonadota</taxon>
        <taxon>Alphaproteobacteria</taxon>
        <taxon>Rhodobacterales</taxon>
        <taxon>Roseobacteraceae</taxon>
        <taxon>Jannaschia</taxon>
    </lineage>
</organism>
<reference evidence="17 18" key="1">
    <citation type="submission" date="2023-04" db="EMBL/GenBank/DDBJ databases">
        <title>Jannaschia ovalis sp. nov., a marine bacterium isolated from sea tidal flat.</title>
        <authorList>
            <person name="Kwon D.Y."/>
            <person name="Kim J.-J."/>
        </authorList>
    </citation>
    <scope>NUCLEOTIDE SEQUENCE [LARGE SCALE GENOMIC DNA]</scope>
    <source>
        <strain evidence="17 18">GRR-S6-38</strain>
    </source>
</reference>
<feature type="signal peptide" evidence="15">
    <location>
        <begin position="1"/>
        <end position="20"/>
    </location>
</feature>
<keyword evidence="18" id="KW-1185">Reference proteome</keyword>
<evidence type="ECO:0000256" key="12">
    <source>
        <dbReference type="ARBA" id="ARBA00048077"/>
    </source>
</evidence>
<keyword evidence="5 14" id="KW-0808">Transferase</keyword>
<dbReference type="PIRSF" id="PIRSF038455">
    <property type="entry name" value="SoxA"/>
    <property type="match status" value="1"/>
</dbReference>
<dbReference type="Proteomes" id="UP001243420">
    <property type="component" value="Chromosome"/>
</dbReference>
<proteinExistence type="inferred from homology"/>
<dbReference type="EC" id="2.8.5.2" evidence="14"/>
<evidence type="ECO:0000256" key="5">
    <source>
        <dbReference type="ARBA" id="ARBA00022679"/>
    </source>
</evidence>
<evidence type="ECO:0000313" key="18">
    <source>
        <dbReference type="Proteomes" id="UP001243420"/>
    </source>
</evidence>
<evidence type="ECO:0000256" key="7">
    <source>
        <dbReference type="ARBA" id="ARBA00022729"/>
    </source>
</evidence>
<evidence type="ECO:0000256" key="9">
    <source>
        <dbReference type="ARBA" id="ARBA00022982"/>
    </source>
</evidence>
<dbReference type="Gene3D" id="1.10.760.10">
    <property type="entry name" value="Cytochrome c-like domain"/>
    <property type="match status" value="2"/>
</dbReference>
<keyword evidence="10 14" id="KW-0408">Iron</keyword>
<accession>A0ABY8LE83</accession>
<evidence type="ECO:0000256" key="1">
    <source>
        <dbReference type="ARBA" id="ARBA00004418"/>
    </source>
</evidence>
<gene>
    <name evidence="17" type="primary">soxA</name>
    <name evidence="17" type="ORF">P8627_05040</name>
</gene>
<protein>
    <recommendedName>
        <fullName evidence="14">SoxAX cytochrome complex subunit A</fullName>
        <ecNumber evidence="14">2.8.5.2</ecNumber>
    </recommendedName>
    <alternativeName>
        <fullName evidence="14">Protein SoxA</fullName>
    </alternativeName>
    <alternativeName>
        <fullName evidence="14">Sulfur oxidizing protein A</fullName>
    </alternativeName>
    <alternativeName>
        <fullName evidence="14">Thiosulfate-oxidizing multienzyme system protein SoxA</fullName>
    </alternativeName>
</protein>
<dbReference type="NCBIfam" id="TIGR04484">
    <property type="entry name" value="thiosulf_SoxA"/>
    <property type="match status" value="1"/>
</dbReference>
<evidence type="ECO:0000256" key="4">
    <source>
        <dbReference type="ARBA" id="ARBA00022617"/>
    </source>
</evidence>
<dbReference type="Pfam" id="PF21342">
    <property type="entry name" value="SoxA-TsdA_cyt-c"/>
    <property type="match status" value="1"/>
</dbReference>
<comment type="similarity">
    <text evidence="11 14">Belongs to the SoxA family.</text>
</comment>
<keyword evidence="9 14" id="KW-0249">Electron transport</keyword>
<keyword evidence="6 14" id="KW-0479">Metal-binding</keyword>
<evidence type="ECO:0000256" key="11">
    <source>
        <dbReference type="ARBA" id="ARBA00025746"/>
    </source>
</evidence>
<comment type="catalytic activity">
    <reaction evidence="13 14">
        <text>S-sulfanyl-L-cysteinyl-[SoxY protein] + thiosulfate + 2 Fe(III)-[cytochrome c] = S-(2-sulfodisulfanyl)-L-cysteinyl-[SoxY protein] + 2 Fe(II)-[cytochrome c] + 2 H(+)</text>
        <dbReference type="Rhea" id="RHEA:51224"/>
        <dbReference type="Rhea" id="RHEA-COMP:10350"/>
        <dbReference type="Rhea" id="RHEA-COMP:14399"/>
        <dbReference type="Rhea" id="RHEA-COMP:14689"/>
        <dbReference type="Rhea" id="RHEA-COMP:14690"/>
        <dbReference type="ChEBI" id="CHEBI:15378"/>
        <dbReference type="ChEBI" id="CHEBI:29033"/>
        <dbReference type="ChEBI" id="CHEBI:29034"/>
        <dbReference type="ChEBI" id="CHEBI:33542"/>
        <dbReference type="ChEBI" id="CHEBI:61963"/>
        <dbReference type="ChEBI" id="CHEBI:140664"/>
        <dbReference type="EC" id="2.8.5.2"/>
    </reaction>
</comment>
<evidence type="ECO:0000313" key="17">
    <source>
        <dbReference type="EMBL" id="WGH79630.1"/>
    </source>
</evidence>
<evidence type="ECO:0000256" key="15">
    <source>
        <dbReference type="SAM" id="SignalP"/>
    </source>
</evidence>
<keyword evidence="7 15" id="KW-0732">Signal</keyword>
<dbReference type="InterPro" id="IPR025710">
    <property type="entry name" value="SoxA"/>
</dbReference>
<comment type="subunit">
    <text evidence="2 14">Heterodimer of SoxA and SoxX.</text>
</comment>
<dbReference type="InterPro" id="IPR009056">
    <property type="entry name" value="Cyt_c-like_dom"/>
</dbReference>
<keyword evidence="8 14" id="KW-0574">Periplasm</keyword>
<dbReference type="RefSeq" id="WP_279966553.1">
    <property type="nucleotide sequence ID" value="NZ_CP122537.1"/>
</dbReference>
<evidence type="ECO:0000256" key="14">
    <source>
        <dbReference type="PIRNR" id="PIRNR038455"/>
    </source>
</evidence>
<evidence type="ECO:0000256" key="2">
    <source>
        <dbReference type="ARBA" id="ARBA00011530"/>
    </source>
</evidence>
<evidence type="ECO:0000256" key="10">
    <source>
        <dbReference type="ARBA" id="ARBA00023004"/>
    </source>
</evidence>
<keyword evidence="4 14" id="KW-0349">Heme</keyword>
<evidence type="ECO:0000256" key="3">
    <source>
        <dbReference type="ARBA" id="ARBA00022448"/>
    </source>
</evidence>
<name>A0ABY8LE83_9RHOB</name>
<comment type="subcellular location">
    <subcellularLocation>
        <location evidence="1 14">Periplasm</location>
    </subcellularLocation>
</comment>
<evidence type="ECO:0000256" key="8">
    <source>
        <dbReference type="ARBA" id="ARBA00022764"/>
    </source>
</evidence>
<dbReference type="EMBL" id="CP122537">
    <property type="protein sequence ID" value="WGH79630.1"/>
    <property type="molecule type" value="Genomic_DNA"/>
</dbReference>